<proteinExistence type="predicted"/>
<sequence>MKVMKFKHENPSPALTSSRVLGAAQSNSVFLLYYSGRLPNHTTLRSHKTWICPCMNLRPPAGQSQVHLCLPPYNPSLQLLGIPDHLMGSYTVGETKVTLLSLDLHLV</sequence>
<protein>
    <submittedName>
        <fullName evidence="1">Uncharacterized protein</fullName>
    </submittedName>
</protein>
<name>A0ABN8ZRH1_RANTA</name>
<dbReference type="Proteomes" id="UP001176941">
    <property type="component" value="Chromosome 6"/>
</dbReference>
<gene>
    <name evidence="1" type="ORF">MRATA1EN1_LOCUS25326</name>
</gene>
<dbReference type="EMBL" id="OX459942">
    <property type="protein sequence ID" value="CAI9176364.1"/>
    <property type="molecule type" value="Genomic_DNA"/>
</dbReference>
<organism evidence="1 2">
    <name type="scientific">Rangifer tarandus platyrhynchus</name>
    <name type="common">Svalbard reindeer</name>
    <dbReference type="NCBI Taxonomy" id="3082113"/>
    <lineage>
        <taxon>Eukaryota</taxon>
        <taxon>Metazoa</taxon>
        <taxon>Chordata</taxon>
        <taxon>Craniata</taxon>
        <taxon>Vertebrata</taxon>
        <taxon>Euteleostomi</taxon>
        <taxon>Mammalia</taxon>
        <taxon>Eutheria</taxon>
        <taxon>Laurasiatheria</taxon>
        <taxon>Artiodactyla</taxon>
        <taxon>Ruminantia</taxon>
        <taxon>Pecora</taxon>
        <taxon>Cervidae</taxon>
        <taxon>Odocoileinae</taxon>
        <taxon>Rangifer</taxon>
    </lineage>
</organism>
<evidence type="ECO:0000313" key="1">
    <source>
        <dbReference type="EMBL" id="CAI9176364.1"/>
    </source>
</evidence>
<keyword evidence="2" id="KW-1185">Reference proteome</keyword>
<evidence type="ECO:0000313" key="2">
    <source>
        <dbReference type="Proteomes" id="UP001176941"/>
    </source>
</evidence>
<accession>A0ABN8ZRH1</accession>
<reference evidence="1" key="1">
    <citation type="submission" date="2023-04" db="EMBL/GenBank/DDBJ databases">
        <authorList>
            <consortium name="ELIXIR-Norway"/>
        </authorList>
    </citation>
    <scope>NUCLEOTIDE SEQUENCE [LARGE SCALE GENOMIC DNA]</scope>
</reference>